<dbReference type="EMBL" id="CP051180">
    <property type="protein sequence ID" value="QIZ75731.1"/>
    <property type="molecule type" value="Genomic_DNA"/>
</dbReference>
<dbReference type="PANTHER" id="PTHR30386:SF26">
    <property type="entry name" value="TRANSPORT PROTEIN COMB"/>
    <property type="match status" value="1"/>
</dbReference>
<accession>A0A6H1U9L3</accession>
<dbReference type="KEGG" id="fes:HER31_01735"/>
<evidence type="ECO:0000256" key="4">
    <source>
        <dbReference type="ARBA" id="ARBA00023136"/>
    </source>
</evidence>
<dbReference type="Proteomes" id="UP000501602">
    <property type="component" value="Chromosome"/>
</dbReference>
<protein>
    <submittedName>
        <fullName evidence="7">Biotin/lipoyl-binding protein</fullName>
    </submittedName>
</protein>
<dbReference type="AlphaFoldDB" id="A0A6H1U9L3"/>
<evidence type="ECO:0000256" key="1">
    <source>
        <dbReference type="ARBA" id="ARBA00004167"/>
    </source>
</evidence>
<keyword evidence="3 6" id="KW-1133">Transmembrane helix</keyword>
<keyword evidence="5" id="KW-0175">Coiled coil</keyword>
<proteinExistence type="predicted"/>
<keyword evidence="2 6" id="KW-0812">Transmembrane</keyword>
<dbReference type="PANTHER" id="PTHR30386">
    <property type="entry name" value="MEMBRANE FUSION SUBUNIT OF EMRAB-TOLC MULTIDRUG EFFLUX PUMP"/>
    <property type="match status" value="1"/>
</dbReference>
<comment type="subcellular location">
    <subcellularLocation>
        <location evidence="1">Membrane</location>
        <topology evidence="1">Single-pass membrane protein</topology>
    </subcellularLocation>
</comment>
<dbReference type="Gene3D" id="2.40.50.100">
    <property type="match status" value="2"/>
</dbReference>
<dbReference type="GO" id="GO:0016020">
    <property type="term" value="C:membrane"/>
    <property type="evidence" value="ECO:0007669"/>
    <property type="project" value="UniProtKB-SubCell"/>
</dbReference>
<feature type="transmembrane region" description="Helical" evidence="6">
    <location>
        <begin position="28"/>
        <end position="48"/>
    </location>
</feature>
<dbReference type="InterPro" id="IPR050739">
    <property type="entry name" value="MFP"/>
</dbReference>
<evidence type="ECO:0000313" key="8">
    <source>
        <dbReference type="Proteomes" id="UP000501602"/>
    </source>
</evidence>
<reference evidence="7 8" key="1">
    <citation type="submission" date="2020-04" db="EMBL/GenBank/DDBJ databases">
        <title>Ferrimonas sp. S7 isolated from sea water.</title>
        <authorList>
            <person name="Bae S.S."/>
            <person name="Baek K."/>
        </authorList>
    </citation>
    <scope>NUCLEOTIDE SEQUENCE [LARGE SCALE GENOMIC DNA]</scope>
    <source>
        <strain evidence="7 8">S7</strain>
    </source>
</reference>
<dbReference type="Gene3D" id="1.10.287.470">
    <property type="entry name" value="Helix hairpin bin"/>
    <property type="match status" value="2"/>
</dbReference>
<feature type="coiled-coil region" evidence="5">
    <location>
        <begin position="181"/>
        <end position="250"/>
    </location>
</feature>
<keyword evidence="4 6" id="KW-0472">Membrane</keyword>
<keyword evidence="8" id="KW-1185">Reference proteome</keyword>
<feature type="transmembrane region" description="Helical" evidence="6">
    <location>
        <begin position="5"/>
        <end position="22"/>
    </location>
</feature>
<gene>
    <name evidence="7" type="ORF">HER31_01735</name>
</gene>
<organism evidence="7 8">
    <name type="scientific">Ferrimonas lipolytica</name>
    <dbReference type="NCBI Taxonomy" id="2724191"/>
    <lineage>
        <taxon>Bacteria</taxon>
        <taxon>Pseudomonadati</taxon>
        <taxon>Pseudomonadota</taxon>
        <taxon>Gammaproteobacteria</taxon>
        <taxon>Alteromonadales</taxon>
        <taxon>Ferrimonadaceae</taxon>
        <taxon>Ferrimonas</taxon>
    </lineage>
</organism>
<name>A0A6H1U9L3_9GAMM</name>
<evidence type="ECO:0000256" key="3">
    <source>
        <dbReference type="ARBA" id="ARBA00022989"/>
    </source>
</evidence>
<evidence type="ECO:0000256" key="5">
    <source>
        <dbReference type="SAM" id="Coils"/>
    </source>
</evidence>
<evidence type="ECO:0000256" key="2">
    <source>
        <dbReference type="ARBA" id="ARBA00022692"/>
    </source>
</evidence>
<sequence>MLEGLAVWAAFIYLLRMVGVPWTKPFQIFAYVGGGCWLVFVWIGLLNYTPMDLSGGSYVQSPRIQLRPGDIAINGKIGQIYVKPNQTVEKGQLIYDLETSEYTIGVERAKAELNNQNAQLQTAKEDVSIAIASADSARYEIDNVDGQLAAARIELKLQQSTTKRFENQNRVAINTISETEMEQQHNLEDKAEANVNALQASLLQSRADAQKATLNIARAEAAVAKAEAEVSTAEQELEEARRQLNETKIFAPTDGYLTNFIARPGQIVARMPRMHMYTNEKYVLMRVNHQAIRNIKVGHAAEFSTPVYPGHVFAAEVEGIIEATGESQPSIWGVDENVRATTGQNARNKHHLVRLRIIETEGYDIPVGSAGLAWISGDKPISFMAFLDVIRGIILRMKAQLYYVYSI</sequence>
<dbReference type="RefSeq" id="WP_168658992.1">
    <property type="nucleotide sequence ID" value="NZ_CP051180.1"/>
</dbReference>
<dbReference type="SUPFAM" id="SSF111369">
    <property type="entry name" value="HlyD-like secretion proteins"/>
    <property type="match status" value="2"/>
</dbReference>
<evidence type="ECO:0000256" key="6">
    <source>
        <dbReference type="SAM" id="Phobius"/>
    </source>
</evidence>
<evidence type="ECO:0000313" key="7">
    <source>
        <dbReference type="EMBL" id="QIZ75731.1"/>
    </source>
</evidence>